<reference evidence="1 2" key="2">
    <citation type="submission" date="2018-11" db="EMBL/GenBank/DDBJ databases">
        <authorList>
            <consortium name="Pathogen Informatics"/>
        </authorList>
    </citation>
    <scope>NUCLEOTIDE SEQUENCE [LARGE SCALE GENOMIC DNA]</scope>
</reference>
<keyword evidence="2" id="KW-1185">Reference proteome</keyword>
<proteinExistence type="predicted"/>
<accession>A0A0N4Y039</accession>
<dbReference type="AlphaFoldDB" id="A0A0N4Y039"/>
<reference evidence="3" key="1">
    <citation type="submission" date="2017-02" db="UniProtKB">
        <authorList>
            <consortium name="WormBaseParasite"/>
        </authorList>
    </citation>
    <scope>IDENTIFICATION</scope>
</reference>
<protein>
    <submittedName>
        <fullName evidence="3">Transposase</fullName>
    </submittedName>
</protein>
<sequence length="66" mass="7389">MGEHLLQDRCLSVCVCMAQTDTNEGRTLAHTAEQPERPRNLTNERLTTIFGLRPADDPPDRPPTDS</sequence>
<evidence type="ECO:0000313" key="3">
    <source>
        <dbReference type="WBParaSite" id="NBR_0000885801-mRNA-1"/>
    </source>
</evidence>
<dbReference type="EMBL" id="UYSL01020059">
    <property type="protein sequence ID" value="VDL72448.1"/>
    <property type="molecule type" value="Genomic_DNA"/>
</dbReference>
<evidence type="ECO:0000313" key="2">
    <source>
        <dbReference type="Proteomes" id="UP000271162"/>
    </source>
</evidence>
<dbReference type="Proteomes" id="UP000271162">
    <property type="component" value="Unassembled WGS sequence"/>
</dbReference>
<evidence type="ECO:0000313" key="1">
    <source>
        <dbReference type="EMBL" id="VDL72448.1"/>
    </source>
</evidence>
<dbReference type="WBParaSite" id="NBR_0000885801-mRNA-1">
    <property type="protein sequence ID" value="NBR_0000885801-mRNA-1"/>
    <property type="gene ID" value="NBR_0000885801"/>
</dbReference>
<organism evidence="3">
    <name type="scientific">Nippostrongylus brasiliensis</name>
    <name type="common">Rat hookworm</name>
    <dbReference type="NCBI Taxonomy" id="27835"/>
    <lineage>
        <taxon>Eukaryota</taxon>
        <taxon>Metazoa</taxon>
        <taxon>Ecdysozoa</taxon>
        <taxon>Nematoda</taxon>
        <taxon>Chromadorea</taxon>
        <taxon>Rhabditida</taxon>
        <taxon>Rhabditina</taxon>
        <taxon>Rhabditomorpha</taxon>
        <taxon>Strongyloidea</taxon>
        <taxon>Heligmosomidae</taxon>
        <taxon>Nippostrongylus</taxon>
    </lineage>
</organism>
<name>A0A0N4Y039_NIPBR</name>
<gene>
    <name evidence="1" type="ORF">NBR_LOCUS8859</name>
</gene>